<reference evidence="2 3" key="1">
    <citation type="submission" date="2016-04" db="EMBL/GenBank/DDBJ databases">
        <title>Comparative Genomics and Epigenetics of Sporosarcina ureae.</title>
        <authorList>
            <person name="Oliver A.S."/>
            <person name="Cooper K.K."/>
        </authorList>
    </citation>
    <scope>NUCLEOTIDE SEQUENCE [LARGE SCALE GENOMIC DNA]</scope>
    <source>
        <strain evidence="2 3">S204</strain>
    </source>
</reference>
<dbReference type="InterPro" id="IPR032485">
    <property type="entry name" value="LRP1-like_beta_prop"/>
</dbReference>
<protein>
    <recommendedName>
        <fullName evidence="1">Transglutaminase-like domain-containing protein</fullName>
    </recommendedName>
</protein>
<evidence type="ECO:0000313" key="3">
    <source>
        <dbReference type="Proteomes" id="UP000192486"/>
    </source>
</evidence>
<dbReference type="PANTHER" id="PTHR46333:SF2">
    <property type="entry name" value="CYTOKINESIS PROTEIN 3"/>
    <property type="match status" value="1"/>
</dbReference>
<gene>
    <name evidence="2" type="ORF">SporoS204_12555</name>
</gene>
<dbReference type="Pfam" id="PF16472">
    <property type="entry name" value="DUF5050"/>
    <property type="match status" value="1"/>
</dbReference>
<accession>A0ABN4YVH0</accession>
<dbReference type="InterPro" id="IPR038765">
    <property type="entry name" value="Papain-like_cys_pep_sf"/>
</dbReference>
<dbReference type="SUPFAM" id="SSF54001">
    <property type="entry name" value="Cysteine proteinases"/>
    <property type="match status" value="1"/>
</dbReference>
<dbReference type="InterPro" id="IPR052557">
    <property type="entry name" value="CAP/Cytokinesis_protein"/>
</dbReference>
<dbReference type="PANTHER" id="PTHR46333">
    <property type="entry name" value="CYTOKINESIS PROTEIN 3"/>
    <property type="match status" value="1"/>
</dbReference>
<dbReference type="EMBL" id="CP015108">
    <property type="protein sequence ID" value="ARF14910.1"/>
    <property type="molecule type" value="Genomic_DNA"/>
</dbReference>
<dbReference type="RefSeq" id="WP_051210441.1">
    <property type="nucleotide sequence ID" value="NZ_CP015108.1"/>
</dbReference>
<dbReference type="SUPFAM" id="SSF63825">
    <property type="entry name" value="YWTD domain"/>
    <property type="match status" value="1"/>
</dbReference>
<dbReference type="SMART" id="SM00460">
    <property type="entry name" value="TGc"/>
    <property type="match status" value="1"/>
</dbReference>
<dbReference type="Pfam" id="PF01841">
    <property type="entry name" value="Transglut_core"/>
    <property type="match status" value="1"/>
</dbReference>
<organism evidence="2 3">
    <name type="scientific">Sporosarcina ureae</name>
    <dbReference type="NCBI Taxonomy" id="1571"/>
    <lineage>
        <taxon>Bacteria</taxon>
        <taxon>Bacillati</taxon>
        <taxon>Bacillota</taxon>
        <taxon>Bacilli</taxon>
        <taxon>Bacillales</taxon>
        <taxon>Caryophanaceae</taxon>
        <taxon>Sporosarcina</taxon>
    </lineage>
</organism>
<evidence type="ECO:0000259" key="1">
    <source>
        <dbReference type="SMART" id="SM00460"/>
    </source>
</evidence>
<evidence type="ECO:0000313" key="2">
    <source>
        <dbReference type="EMBL" id="ARF14910.1"/>
    </source>
</evidence>
<dbReference type="Proteomes" id="UP000192486">
    <property type="component" value="Chromosome"/>
</dbReference>
<dbReference type="Gene3D" id="3.10.620.30">
    <property type="match status" value="1"/>
</dbReference>
<dbReference type="InterPro" id="IPR002931">
    <property type="entry name" value="Transglutaminase-like"/>
</dbReference>
<feature type="domain" description="Transglutaminase-like" evidence="1">
    <location>
        <begin position="299"/>
        <end position="354"/>
    </location>
</feature>
<name>A0ABN4YVH0_SPOUR</name>
<keyword evidence="3" id="KW-1185">Reference proteome</keyword>
<proteinExistence type="predicted"/>
<sequence>MCSLFDAYELSEHSTKKEFLQETKTYEEIPASAARKTVRSVIPDRTLWSLLPNLKLATQWKPIETITDPVKPWRITFNQPISLSEENWYNGKILDEVGNEFAVEIKMTADQLLLTPIAPYESGKTYTVVLSKELYSARGISLGKDIYQQFVYQSPKPPQKPEITEVTDLYSALYLGLKNIDSTIYVDKYTKDSKVAFAELEKVLRDHPEIFYYQYRGSLFWSDGRLEAKYAYSKDLIKQKKAELQWAIDTLYASVIKPGMTEYEKVKAVHDYVVLNTAYDYDNYLNNTIPNASYTMYGVLVNKTAVCNGYGLAMVYLLNQLGIDTIYVISNPSMNHGWNKVKIDNVWYNLDSTWDDPVPDRKGKVGYGYFLVSDKQLARTHSWDNTGLPKAVDTRYEYMSKIHASDSENGWIYYANKNDNSKLYKIKSDGSADQKLANVRANEIAVYNNWIYFSNYSNGGYLYKMRTDGSYLTEMTDFLTSDLRIENETLYFTDTKAKQPYRMDIE</sequence>